<dbReference type="Gene3D" id="1.10.357.10">
    <property type="entry name" value="Tetracycline Repressor, domain 2"/>
    <property type="match status" value="1"/>
</dbReference>
<dbReference type="EMBL" id="JAKIKT010000006">
    <property type="protein sequence ID" value="MCL2915279.1"/>
    <property type="molecule type" value="Genomic_DNA"/>
</dbReference>
<evidence type="ECO:0000256" key="2">
    <source>
        <dbReference type="PROSITE-ProRule" id="PRU00335"/>
    </source>
</evidence>
<proteinExistence type="predicted"/>
<evidence type="ECO:0000313" key="5">
    <source>
        <dbReference type="Proteomes" id="UP001202831"/>
    </source>
</evidence>
<dbReference type="InterPro" id="IPR009057">
    <property type="entry name" value="Homeodomain-like_sf"/>
</dbReference>
<accession>A0ABT0N9Z6</accession>
<dbReference type="PROSITE" id="PS50977">
    <property type="entry name" value="HTH_TETR_2"/>
    <property type="match status" value="1"/>
</dbReference>
<dbReference type="Proteomes" id="UP001202831">
    <property type="component" value="Unassembled WGS sequence"/>
</dbReference>
<evidence type="ECO:0000259" key="3">
    <source>
        <dbReference type="PROSITE" id="PS50977"/>
    </source>
</evidence>
<reference evidence="4 5" key="1">
    <citation type="submission" date="2022-01" db="EMBL/GenBank/DDBJ databases">
        <title>Whole genome-based taxonomy of the Shewanellaceae.</title>
        <authorList>
            <person name="Martin-Rodriguez A.J."/>
        </authorList>
    </citation>
    <scope>NUCLEOTIDE SEQUENCE [LARGE SCALE GENOMIC DNA]</scope>
    <source>
        <strain evidence="4 5">DSM 21332</strain>
    </source>
</reference>
<name>A0ABT0N9Z6_9GAMM</name>
<feature type="DNA-binding region" description="H-T-H motif" evidence="2">
    <location>
        <begin position="28"/>
        <end position="47"/>
    </location>
</feature>
<evidence type="ECO:0000313" key="4">
    <source>
        <dbReference type="EMBL" id="MCL2915279.1"/>
    </source>
</evidence>
<feature type="domain" description="HTH tetR-type" evidence="3">
    <location>
        <begin position="5"/>
        <end position="65"/>
    </location>
</feature>
<organism evidence="4 5">
    <name type="scientific">Shewanella corallii</name>
    <dbReference type="NCBI Taxonomy" id="560080"/>
    <lineage>
        <taxon>Bacteria</taxon>
        <taxon>Pseudomonadati</taxon>
        <taxon>Pseudomonadota</taxon>
        <taxon>Gammaproteobacteria</taxon>
        <taxon>Alteromonadales</taxon>
        <taxon>Shewanellaceae</taxon>
        <taxon>Shewanella</taxon>
    </lineage>
</organism>
<sequence length="210" mass="24109">MSSWEQRERYLIDVAQRYLQGHKVFDLCRSHLVAASQISRGTVYNHFPSEADLVVAVAADTYGKWLKACDVDRAEIADPLLCFLIHHCRKLKANLEFQWFTIVRVMPNEALLAQASAPFVQMFNQQFQDYVAWNREMIRAIGELDGYDRTQLVTDFIRGNLINSDDARLAHNNVAVYRQFCYALIQLLGQSDRKVPEDSELSALLHLSDA</sequence>
<evidence type="ECO:0000256" key="1">
    <source>
        <dbReference type="ARBA" id="ARBA00023125"/>
    </source>
</evidence>
<dbReference type="RefSeq" id="WP_249249854.1">
    <property type="nucleotide sequence ID" value="NZ_JAKIKT010000006.1"/>
</dbReference>
<keyword evidence="1 2" id="KW-0238">DNA-binding</keyword>
<dbReference type="SUPFAM" id="SSF46689">
    <property type="entry name" value="Homeodomain-like"/>
    <property type="match status" value="1"/>
</dbReference>
<comment type="caution">
    <text evidence="4">The sequence shown here is derived from an EMBL/GenBank/DDBJ whole genome shotgun (WGS) entry which is preliminary data.</text>
</comment>
<dbReference type="InterPro" id="IPR001647">
    <property type="entry name" value="HTH_TetR"/>
</dbReference>
<protein>
    <submittedName>
        <fullName evidence="4">TetR/AcrR family transcriptional regulator</fullName>
    </submittedName>
</protein>
<keyword evidence="5" id="KW-1185">Reference proteome</keyword>
<gene>
    <name evidence="4" type="ORF">L2725_16075</name>
</gene>